<evidence type="ECO:0000259" key="1">
    <source>
        <dbReference type="Pfam" id="PF12697"/>
    </source>
</evidence>
<organism evidence="2 3">
    <name type="scientific">Nonomuraea bangladeshensis</name>
    <dbReference type="NCBI Taxonomy" id="404385"/>
    <lineage>
        <taxon>Bacteria</taxon>
        <taxon>Bacillati</taxon>
        <taxon>Actinomycetota</taxon>
        <taxon>Actinomycetes</taxon>
        <taxon>Streptosporangiales</taxon>
        <taxon>Streptosporangiaceae</taxon>
        <taxon>Nonomuraea</taxon>
    </lineage>
</organism>
<dbReference type="GO" id="GO:0016787">
    <property type="term" value="F:hydrolase activity"/>
    <property type="evidence" value="ECO:0007669"/>
    <property type="project" value="UniProtKB-KW"/>
</dbReference>
<feature type="domain" description="AB hydrolase-1" evidence="1">
    <location>
        <begin position="57"/>
        <end position="301"/>
    </location>
</feature>
<dbReference type="RefSeq" id="WP_364454010.1">
    <property type="nucleotide sequence ID" value="NZ_JBFARM010000007.1"/>
</dbReference>
<protein>
    <submittedName>
        <fullName evidence="2">Alpha/beta hydrolase</fullName>
    </submittedName>
</protein>
<evidence type="ECO:0000313" key="2">
    <source>
        <dbReference type="EMBL" id="MEV4288764.1"/>
    </source>
</evidence>
<keyword evidence="3" id="KW-1185">Reference proteome</keyword>
<dbReference type="InterPro" id="IPR045889">
    <property type="entry name" value="MES/HNL"/>
</dbReference>
<dbReference type="InterPro" id="IPR000073">
    <property type="entry name" value="AB_hydrolase_1"/>
</dbReference>
<dbReference type="EMBL" id="JBFARM010000007">
    <property type="protein sequence ID" value="MEV4288764.1"/>
    <property type="molecule type" value="Genomic_DNA"/>
</dbReference>
<dbReference type="SUPFAM" id="SSF53474">
    <property type="entry name" value="alpha/beta-Hydrolases"/>
    <property type="match status" value="1"/>
</dbReference>
<dbReference type="Gene3D" id="3.40.50.1820">
    <property type="entry name" value="alpha/beta hydrolase"/>
    <property type="match status" value="1"/>
</dbReference>
<proteinExistence type="predicted"/>
<sequence>MSDPTRRKTIQMATAAGALGVQAAAMTGGPPRRGREVTTFVFVTGSNGVASADAELTLRGHRSVGVSLPGHGPAEQFHVAYQAPQDLAALAALPSPVARVTLDDYVAATVDTVRRAARHGRVVLVGGSLGGSTVTKAADAVPDLVDLLVYDAAFCCTELRSPAEYMETPENAGSLAGSVLGAIVGDPRELGAIRVNWRTNDPAFLAAAKAAYMAGGTDGELLAMLNTLLPDESLLVSGTDSRGRPDAWGRVPRVYIRHSRDRVIPLALQDRMIREADAVTPGNRFEVFTVDTSHAPTPEDYRQITDILDKLAR</sequence>
<dbReference type="Pfam" id="PF12697">
    <property type="entry name" value="Abhydrolase_6"/>
    <property type="match status" value="1"/>
</dbReference>
<dbReference type="PANTHER" id="PTHR10992">
    <property type="entry name" value="METHYLESTERASE FAMILY MEMBER"/>
    <property type="match status" value="1"/>
</dbReference>
<dbReference type="InterPro" id="IPR029058">
    <property type="entry name" value="AB_hydrolase_fold"/>
</dbReference>
<accession>A0ABV3H8S5</accession>
<dbReference type="Proteomes" id="UP001552427">
    <property type="component" value="Unassembled WGS sequence"/>
</dbReference>
<name>A0ABV3H8S5_9ACTN</name>
<keyword evidence="2" id="KW-0378">Hydrolase</keyword>
<comment type="caution">
    <text evidence="2">The sequence shown here is derived from an EMBL/GenBank/DDBJ whole genome shotgun (WGS) entry which is preliminary data.</text>
</comment>
<gene>
    <name evidence="2" type="ORF">AB0K40_24925</name>
</gene>
<dbReference type="PANTHER" id="PTHR10992:SF1086">
    <property type="entry name" value="AB HYDROLASE-1 DOMAIN-CONTAINING PROTEIN"/>
    <property type="match status" value="1"/>
</dbReference>
<evidence type="ECO:0000313" key="3">
    <source>
        <dbReference type="Proteomes" id="UP001552427"/>
    </source>
</evidence>
<reference evidence="2 3" key="1">
    <citation type="submission" date="2024-06" db="EMBL/GenBank/DDBJ databases">
        <title>The Natural Products Discovery Center: Release of the First 8490 Sequenced Strains for Exploring Actinobacteria Biosynthetic Diversity.</title>
        <authorList>
            <person name="Kalkreuter E."/>
            <person name="Kautsar S.A."/>
            <person name="Yang D."/>
            <person name="Bader C.D."/>
            <person name="Teijaro C.N."/>
            <person name="Fluegel L."/>
            <person name="Davis C.M."/>
            <person name="Simpson J.R."/>
            <person name="Lauterbach L."/>
            <person name="Steele A.D."/>
            <person name="Gui C."/>
            <person name="Meng S."/>
            <person name="Li G."/>
            <person name="Viehrig K."/>
            <person name="Ye F."/>
            <person name="Su P."/>
            <person name="Kiefer A.F."/>
            <person name="Nichols A."/>
            <person name="Cepeda A.J."/>
            <person name="Yan W."/>
            <person name="Fan B."/>
            <person name="Jiang Y."/>
            <person name="Adhikari A."/>
            <person name="Zheng C.-J."/>
            <person name="Schuster L."/>
            <person name="Cowan T.M."/>
            <person name="Smanski M.J."/>
            <person name="Chevrette M.G."/>
            <person name="De Carvalho L.P.S."/>
            <person name="Shen B."/>
        </authorList>
    </citation>
    <scope>NUCLEOTIDE SEQUENCE [LARGE SCALE GENOMIC DNA]</scope>
    <source>
        <strain evidence="2 3">NPDC049574</strain>
    </source>
</reference>